<dbReference type="Gene3D" id="2.40.420.20">
    <property type="match status" value="1"/>
</dbReference>
<evidence type="ECO:0000256" key="1">
    <source>
        <dbReference type="ARBA" id="ARBA00004519"/>
    </source>
</evidence>
<dbReference type="InterPro" id="IPR058627">
    <property type="entry name" value="MdtA-like_C"/>
</dbReference>
<evidence type="ECO:0000256" key="3">
    <source>
        <dbReference type="ARBA" id="ARBA00023054"/>
    </source>
</evidence>
<evidence type="ECO:0000259" key="6">
    <source>
        <dbReference type="Pfam" id="PF25917"/>
    </source>
</evidence>
<feature type="domain" description="Multidrug resistance protein MdtA-like alpha-helical hairpin" evidence="5">
    <location>
        <begin position="91"/>
        <end position="160"/>
    </location>
</feature>
<feature type="domain" description="Multidrug resistance protein MdtA-like C-terminal permuted SH3" evidence="8">
    <location>
        <begin position="285"/>
        <end position="343"/>
    </location>
</feature>
<sequence length="375" mass="40761">MIATALLVSGCNPESSQAASASAPDVEVIPVTQQRVKTWDTFNGRVSATETVAILPRVGGYITRVAYREGAEVRKGDLLFVIDQRPYRNALDSARAQLERARASLAFASQQDLRAQQLLKSSAVSREEAEQKRSAREQSQAEVRAAESAVATAALNLEFTEVRAPIDGRTSRAQLTLGNLAVADQSVLTSVVSQDPVHVYFDPDEHSFLKYQKALKQAASTEVRIGLASDDDYPYSGELSFIDNQVNASTGTLRARATVRNPDRLLTAGLYAKVQLAVGEPALATLVPDRAILTDQDKQYVYVLGSDNKAERRYVETAQRIERQRVIRSGLAADDRIIVSGLQNVHASGSTVTPHALSGDTRELQVSSAAQHDKQ</sequence>
<dbReference type="GO" id="GO:0005886">
    <property type="term" value="C:plasma membrane"/>
    <property type="evidence" value="ECO:0007669"/>
    <property type="project" value="TreeGrafter"/>
</dbReference>
<dbReference type="PANTHER" id="PTHR30158:SF10">
    <property type="entry name" value="CATION EFFLUX PUMP"/>
    <property type="match status" value="1"/>
</dbReference>
<evidence type="ECO:0000259" key="8">
    <source>
        <dbReference type="Pfam" id="PF25967"/>
    </source>
</evidence>
<name>A0AAD0LAH8_PSEPU</name>
<dbReference type="Pfam" id="PF25876">
    <property type="entry name" value="HH_MFP_RND"/>
    <property type="match status" value="1"/>
</dbReference>
<dbReference type="PANTHER" id="PTHR30158">
    <property type="entry name" value="ACRA/E-RELATED COMPONENT OF DRUG EFFLUX TRANSPORTER"/>
    <property type="match status" value="1"/>
</dbReference>
<dbReference type="InterPro" id="IPR058624">
    <property type="entry name" value="MdtA-like_HH"/>
</dbReference>
<feature type="domain" description="Multidrug resistance protein MdtA-like beta-barrel" evidence="7">
    <location>
        <begin position="196"/>
        <end position="279"/>
    </location>
</feature>
<evidence type="ECO:0000313" key="9">
    <source>
        <dbReference type="EMBL" id="AXA25712.1"/>
    </source>
</evidence>
<dbReference type="InterPro" id="IPR058625">
    <property type="entry name" value="MdtA-like_BSH"/>
</dbReference>
<dbReference type="Pfam" id="PF25967">
    <property type="entry name" value="RND-MFP_C"/>
    <property type="match status" value="1"/>
</dbReference>
<comment type="subcellular location">
    <subcellularLocation>
        <location evidence="1">Cell inner membrane</location>
        <topology evidence="1">Lipid-anchor</topology>
    </subcellularLocation>
</comment>
<evidence type="ECO:0000256" key="2">
    <source>
        <dbReference type="ARBA" id="ARBA00009477"/>
    </source>
</evidence>
<evidence type="ECO:0000259" key="7">
    <source>
        <dbReference type="Pfam" id="PF25944"/>
    </source>
</evidence>
<dbReference type="InterPro" id="IPR058626">
    <property type="entry name" value="MdtA-like_b-barrel"/>
</dbReference>
<evidence type="ECO:0000313" key="10">
    <source>
        <dbReference type="Proteomes" id="UP000251617"/>
    </source>
</evidence>
<evidence type="ECO:0000259" key="5">
    <source>
        <dbReference type="Pfam" id="PF25876"/>
    </source>
</evidence>
<proteinExistence type="inferred from homology"/>
<feature type="domain" description="Multidrug resistance protein MdtA-like barrel-sandwich hybrid" evidence="6">
    <location>
        <begin position="50"/>
        <end position="187"/>
    </location>
</feature>
<accession>A0AAD0LAH8</accession>
<protein>
    <submittedName>
        <fullName evidence="9">Efflux transporter periplasmic adaptor subunit</fullName>
    </submittedName>
</protein>
<dbReference type="AlphaFoldDB" id="A0AAD0LAH8"/>
<gene>
    <name evidence="9" type="ORF">C1S65_16905</name>
</gene>
<dbReference type="GO" id="GO:0022857">
    <property type="term" value="F:transmembrane transporter activity"/>
    <property type="evidence" value="ECO:0007669"/>
    <property type="project" value="InterPro"/>
</dbReference>
<dbReference type="EMBL" id="CP030750">
    <property type="protein sequence ID" value="AXA25712.1"/>
    <property type="molecule type" value="Genomic_DNA"/>
</dbReference>
<reference evidence="9 10" key="1">
    <citation type="submission" date="2018-06" db="EMBL/GenBank/DDBJ databases">
        <title>The genome of Pseudomonas putida NX-1, a lignin degrader.</title>
        <authorList>
            <person name="Xu Z."/>
        </authorList>
    </citation>
    <scope>NUCLEOTIDE SEQUENCE [LARGE SCALE GENOMIC DNA]</scope>
    <source>
        <strain evidence="9 10">NX-1</strain>
    </source>
</reference>
<organism evidence="9 10">
    <name type="scientific">Pseudomonas putida</name>
    <name type="common">Arthrobacter siderocapsulatus</name>
    <dbReference type="NCBI Taxonomy" id="303"/>
    <lineage>
        <taxon>Bacteria</taxon>
        <taxon>Pseudomonadati</taxon>
        <taxon>Pseudomonadota</taxon>
        <taxon>Gammaproteobacteria</taxon>
        <taxon>Pseudomonadales</taxon>
        <taxon>Pseudomonadaceae</taxon>
        <taxon>Pseudomonas</taxon>
    </lineage>
</organism>
<feature type="coiled-coil region" evidence="4">
    <location>
        <begin position="91"/>
        <end position="149"/>
    </location>
</feature>
<dbReference type="InterPro" id="IPR006143">
    <property type="entry name" value="RND_pump_MFP"/>
</dbReference>
<dbReference type="Proteomes" id="UP000251617">
    <property type="component" value="Chromosome"/>
</dbReference>
<dbReference type="GO" id="GO:0046677">
    <property type="term" value="P:response to antibiotic"/>
    <property type="evidence" value="ECO:0007669"/>
    <property type="project" value="TreeGrafter"/>
</dbReference>
<dbReference type="Gene3D" id="2.40.30.170">
    <property type="match status" value="1"/>
</dbReference>
<dbReference type="Pfam" id="PF25917">
    <property type="entry name" value="BSH_RND"/>
    <property type="match status" value="1"/>
</dbReference>
<dbReference type="GO" id="GO:0030313">
    <property type="term" value="C:cell envelope"/>
    <property type="evidence" value="ECO:0007669"/>
    <property type="project" value="UniProtKB-SubCell"/>
</dbReference>
<dbReference type="Pfam" id="PF25944">
    <property type="entry name" value="Beta-barrel_RND"/>
    <property type="match status" value="1"/>
</dbReference>
<dbReference type="Gene3D" id="2.40.50.100">
    <property type="match status" value="1"/>
</dbReference>
<dbReference type="Gene3D" id="1.10.287.470">
    <property type="entry name" value="Helix hairpin bin"/>
    <property type="match status" value="1"/>
</dbReference>
<comment type="similarity">
    <text evidence="2">Belongs to the membrane fusion protein (MFP) (TC 8.A.1) family.</text>
</comment>
<evidence type="ECO:0000256" key="4">
    <source>
        <dbReference type="SAM" id="Coils"/>
    </source>
</evidence>
<dbReference type="SUPFAM" id="SSF111369">
    <property type="entry name" value="HlyD-like secretion proteins"/>
    <property type="match status" value="1"/>
</dbReference>
<keyword evidence="3 4" id="KW-0175">Coiled coil</keyword>
<dbReference type="NCBIfam" id="TIGR01730">
    <property type="entry name" value="RND_mfp"/>
    <property type="match status" value="1"/>
</dbReference>